<keyword evidence="2" id="KW-0633">Potassium transport</keyword>
<dbReference type="InterPro" id="IPR050794">
    <property type="entry name" value="CPA2_transporter"/>
</dbReference>
<evidence type="ECO:0000256" key="3">
    <source>
        <dbReference type="ARBA" id="ARBA00022958"/>
    </source>
</evidence>
<dbReference type="GO" id="GO:0006813">
    <property type="term" value="P:potassium ion transport"/>
    <property type="evidence" value="ECO:0007669"/>
    <property type="project" value="UniProtKB-KW"/>
</dbReference>
<evidence type="ECO:0000313" key="6">
    <source>
        <dbReference type="EMBL" id="WVZ14125.1"/>
    </source>
</evidence>
<dbReference type="Proteomes" id="UP001374535">
    <property type="component" value="Chromosome 4"/>
</dbReference>
<feature type="signal peptide" evidence="5">
    <location>
        <begin position="1"/>
        <end position="25"/>
    </location>
</feature>
<accession>A0AAQ3NRS6</accession>
<keyword evidence="5" id="KW-0732">Signal</keyword>
<name>A0AAQ3NRS6_VIGMU</name>
<evidence type="ECO:0008006" key="8">
    <source>
        <dbReference type="Google" id="ProtNLM"/>
    </source>
</evidence>
<evidence type="ECO:0000256" key="1">
    <source>
        <dbReference type="ARBA" id="ARBA00022448"/>
    </source>
</evidence>
<evidence type="ECO:0000256" key="5">
    <source>
        <dbReference type="SAM" id="SignalP"/>
    </source>
</evidence>
<dbReference type="GO" id="GO:0012505">
    <property type="term" value="C:endomembrane system"/>
    <property type="evidence" value="ECO:0007669"/>
    <property type="project" value="TreeGrafter"/>
</dbReference>
<organism evidence="6 7">
    <name type="scientific">Vigna mungo</name>
    <name type="common">Black gram</name>
    <name type="synonym">Phaseolus mungo</name>
    <dbReference type="NCBI Taxonomy" id="3915"/>
    <lineage>
        <taxon>Eukaryota</taxon>
        <taxon>Viridiplantae</taxon>
        <taxon>Streptophyta</taxon>
        <taxon>Embryophyta</taxon>
        <taxon>Tracheophyta</taxon>
        <taxon>Spermatophyta</taxon>
        <taxon>Magnoliopsida</taxon>
        <taxon>eudicotyledons</taxon>
        <taxon>Gunneridae</taxon>
        <taxon>Pentapetalae</taxon>
        <taxon>rosids</taxon>
        <taxon>fabids</taxon>
        <taxon>Fabales</taxon>
        <taxon>Fabaceae</taxon>
        <taxon>Papilionoideae</taxon>
        <taxon>50 kb inversion clade</taxon>
        <taxon>NPAAA clade</taxon>
        <taxon>indigoferoid/millettioid clade</taxon>
        <taxon>Phaseoleae</taxon>
        <taxon>Vigna</taxon>
    </lineage>
</organism>
<protein>
    <recommendedName>
        <fullName evidence="8">Receptor ligand binding region domain-containing protein</fullName>
    </recommendedName>
</protein>
<dbReference type="AlphaFoldDB" id="A0AAQ3NRS6"/>
<gene>
    <name evidence="6" type="ORF">V8G54_011691</name>
</gene>
<dbReference type="GO" id="GO:0006885">
    <property type="term" value="P:regulation of pH"/>
    <property type="evidence" value="ECO:0007669"/>
    <property type="project" value="TreeGrafter"/>
</dbReference>
<keyword evidence="4" id="KW-0406">Ion transport</keyword>
<feature type="chain" id="PRO_5042948433" description="Receptor ligand binding region domain-containing protein" evidence="5">
    <location>
        <begin position="26"/>
        <end position="162"/>
    </location>
</feature>
<evidence type="ECO:0000256" key="4">
    <source>
        <dbReference type="ARBA" id="ARBA00023065"/>
    </source>
</evidence>
<evidence type="ECO:0000313" key="7">
    <source>
        <dbReference type="Proteomes" id="UP001374535"/>
    </source>
</evidence>
<reference evidence="6 7" key="1">
    <citation type="journal article" date="2023" name="Life. Sci Alliance">
        <title>Evolutionary insights into 3D genome organization and epigenetic landscape of Vigna mungo.</title>
        <authorList>
            <person name="Junaid A."/>
            <person name="Singh B."/>
            <person name="Bhatia S."/>
        </authorList>
    </citation>
    <scope>NUCLEOTIDE SEQUENCE [LARGE SCALE GENOMIC DNA]</scope>
    <source>
        <strain evidence="6">Urdbean</strain>
    </source>
</reference>
<dbReference type="PANTHER" id="PTHR32468">
    <property type="entry name" value="CATION/H + ANTIPORTER"/>
    <property type="match status" value="1"/>
</dbReference>
<keyword evidence="7" id="KW-1185">Reference proteome</keyword>
<keyword evidence="1" id="KW-0813">Transport</keyword>
<dbReference type="GO" id="GO:0098662">
    <property type="term" value="P:inorganic cation transmembrane transport"/>
    <property type="evidence" value="ECO:0007669"/>
    <property type="project" value="TreeGrafter"/>
</dbReference>
<proteinExistence type="predicted"/>
<keyword evidence="3" id="KW-0630">Potassium</keyword>
<sequence length="162" mass="18009">MAGRSGTQLSLAQILLLGEVAKADASVHDESQGILVAIINTDKQKKLDENYISTFRLTRVNNNDTISYSKIDVHSDEDIPTVLKEIEKIGCDIYIVGQRNCRNSKVLSNLLKWCECLELGVIGDILVSNNFGSRSSMWEACIQSTKKRANKPKCPIIGKRIQ</sequence>
<evidence type="ECO:0000256" key="2">
    <source>
        <dbReference type="ARBA" id="ARBA00022538"/>
    </source>
</evidence>
<feature type="non-terminal residue" evidence="6">
    <location>
        <position position="1"/>
    </location>
</feature>
<dbReference type="PANTHER" id="PTHR32468:SF110">
    <property type="entry name" value="CATION_H+ EXCHANGER 3"/>
    <property type="match status" value="1"/>
</dbReference>
<dbReference type="EMBL" id="CP144697">
    <property type="protein sequence ID" value="WVZ14125.1"/>
    <property type="molecule type" value="Genomic_DNA"/>
</dbReference>